<evidence type="ECO:0000313" key="4">
    <source>
        <dbReference type="Proteomes" id="UP000091857"/>
    </source>
</evidence>
<dbReference type="PANTHER" id="PTHR38937">
    <property type="entry name" value="MEMBRANE PROTEIN OF ER BODY-LIKE PROTEIN"/>
    <property type="match status" value="1"/>
</dbReference>
<feature type="compositionally biased region" description="Polar residues" evidence="1">
    <location>
        <begin position="66"/>
        <end position="76"/>
    </location>
</feature>
<feature type="compositionally biased region" description="Acidic residues" evidence="1">
    <location>
        <begin position="12"/>
        <end position="21"/>
    </location>
</feature>
<feature type="transmembrane region" description="Helical" evidence="2">
    <location>
        <begin position="767"/>
        <end position="791"/>
    </location>
</feature>
<feature type="transmembrane region" description="Helical" evidence="2">
    <location>
        <begin position="803"/>
        <end position="823"/>
    </location>
</feature>
<dbReference type="Gramene" id="Manes.05G196600.2.v8.1">
    <property type="protein sequence ID" value="Manes.05G196600.2.v8.1.CDS"/>
    <property type="gene ID" value="Manes.05G196600.v8.1"/>
</dbReference>
<keyword evidence="2" id="KW-1133">Transmembrane helix</keyword>
<feature type="region of interest" description="Disordered" evidence="1">
    <location>
        <begin position="318"/>
        <end position="337"/>
    </location>
</feature>
<gene>
    <name evidence="3" type="ORF">MANES_05G196600v8</name>
</gene>
<feature type="region of interest" description="Disordered" evidence="1">
    <location>
        <begin position="1"/>
        <end position="30"/>
    </location>
</feature>
<reference evidence="4" key="1">
    <citation type="journal article" date="2016" name="Nat. Biotechnol.">
        <title>Sequencing wild and cultivated cassava and related species reveals extensive interspecific hybridization and genetic diversity.</title>
        <authorList>
            <person name="Bredeson J.V."/>
            <person name="Lyons J.B."/>
            <person name="Prochnik S.E."/>
            <person name="Wu G.A."/>
            <person name="Ha C.M."/>
            <person name="Edsinger-Gonzales E."/>
            <person name="Grimwood J."/>
            <person name="Schmutz J."/>
            <person name="Rabbi I.Y."/>
            <person name="Egesi C."/>
            <person name="Nauluvula P."/>
            <person name="Lebot V."/>
            <person name="Ndunguru J."/>
            <person name="Mkamilo G."/>
            <person name="Bart R.S."/>
            <person name="Setter T.L."/>
            <person name="Gleadow R.M."/>
            <person name="Kulakow P."/>
            <person name="Ferguson M.E."/>
            <person name="Rounsley S."/>
            <person name="Rokhsar D.S."/>
        </authorList>
    </citation>
    <scope>NUCLEOTIDE SEQUENCE [LARGE SCALE GENOMIC DNA]</scope>
    <source>
        <strain evidence="4">cv. AM560-2</strain>
    </source>
</reference>
<feature type="compositionally biased region" description="Polar residues" evidence="1">
    <location>
        <begin position="318"/>
        <end position="328"/>
    </location>
</feature>
<keyword evidence="4" id="KW-1185">Reference proteome</keyword>
<feature type="compositionally biased region" description="Basic residues" evidence="1">
    <location>
        <begin position="282"/>
        <end position="294"/>
    </location>
</feature>
<feature type="transmembrane region" description="Helical" evidence="2">
    <location>
        <begin position="835"/>
        <end position="853"/>
    </location>
</feature>
<comment type="caution">
    <text evidence="3">The sequence shown here is derived from an EMBL/GenBank/DDBJ whole genome shotgun (WGS) entry which is preliminary data.</text>
</comment>
<evidence type="ECO:0000256" key="2">
    <source>
        <dbReference type="SAM" id="Phobius"/>
    </source>
</evidence>
<feature type="region of interest" description="Disordered" evidence="1">
    <location>
        <begin position="53"/>
        <end position="85"/>
    </location>
</feature>
<evidence type="ECO:0000256" key="1">
    <source>
        <dbReference type="SAM" id="MobiDB-lite"/>
    </source>
</evidence>
<dbReference type="CDD" id="cd01059">
    <property type="entry name" value="CCC1_like"/>
    <property type="match status" value="1"/>
</dbReference>
<dbReference type="EMBL" id="CM004391">
    <property type="protein sequence ID" value="OAY51218.1"/>
    <property type="molecule type" value="Genomic_DNA"/>
</dbReference>
<keyword evidence="2" id="KW-0812">Transmembrane</keyword>
<evidence type="ECO:0000313" key="3">
    <source>
        <dbReference type="EMBL" id="OAY51218.1"/>
    </source>
</evidence>
<name>A0A2C9VZA5_MANES</name>
<feature type="transmembrane region" description="Helical" evidence="2">
    <location>
        <begin position="715"/>
        <end position="737"/>
    </location>
</feature>
<dbReference type="InterPro" id="IPR052843">
    <property type="entry name" value="ER_body_metal_sequester"/>
</dbReference>
<evidence type="ECO:0008006" key="5">
    <source>
        <dbReference type="Google" id="ProtNLM"/>
    </source>
</evidence>
<dbReference type="Proteomes" id="UP000091857">
    <property type="component" value="Chromosome 5"/>
</dbReference>
<dbReference type="PANTHER" id="PTHR38937:SF2">
    <property type="entry name" value="MEMBRANE PROTEIN OF ER BODY-LIKE PROTEIN ISOFORM X1"/>
    <property type="match status" value="1"/>
</dbReference>
<sequence length="885" mass="96707">MEADQHNLVLKEEEEEKEEEAALQRRQYRRSDDNNNAIAAVVLSTNGNGNGNGMFGSFGSSDSSIESDTANGTGHESPSKDVGEDGRLLNSVYFDQHQGIWKCHHCNWTYCMGSPLSYHSQNIKGHLHMLMNVKTFNQQGLSFIIETKGTEPTDGVFKMKNGSVTSSIFGMNSRDTDVHIKNLEVQKSLIEETNDQHGANFDDKGFSGSSLTLSKESHGDIKSKPINNEARLGGDFDIIEEPDQEETEFDVERVLEKQNTHDLYCPNCSSCITRRVILHRRKPKIRHARRKPKNNKSETDFHPELDSVRSNSGNLQVHESVNNQSSGSPAIAADANNSDPEPEIFRCLSCFSFFIPTGDGFKLFRHFGDSSITEDRRMQNLQKTPTTNKNWFSSIFSTDKKKTTVDQARNETQIDQNDIVSSIVSPPMGLVNNFGSASVEVGEEIANSSKQENEFIENTSYSVQEETDNVIEKSEIGHAAPDNDLVDAFQQFNSKSSSDTVLHQQRLHSEASVTDIIGESSSRPLQGGVIFPLSTTCEPLVPGQSLIEAGKNVNKAMPEEQPVQNDHVPLVQGTPQPTLFGKREPLDDSFVVCHETPKDAIFSSSRGTQILDKLKIGVGETAYAAVGNKIPGGDVIVTVETKSGAPAAPQMAQNVDGSLEATSLLLSGSHMYINEERGAEVTVDILKSIVYGGLIESITSLGVVSSAAGAGSATWNILALGLANLIGGLFIIGHNLIELKNDTSGSSNQTNEHKDRYQETLGRRENFLLHATVSILSFLIFGILPPVIYGFSFRKSDNRDLKLAAVGGASLLCIIVLAIGKAYTRRQPKHYISTLLYYVSIGIVASGASYIVGDLIAKLVEKVGLSESILAVPETIPMDLPWASH</sequence>
<protein>
    <recommendedName>
        <fullName evidence="5">C2H2-type domain-containing protein</fullName>
    </recommendedName>
</protein>
<feature type="compositionally biased region" description="Basic and acidic residues" evidence="1">
    <location>
        <begin position="295"/>
        <end position="307"/>
    </location>
</feature>
<organism evidence="3 4">
    <name type="scientific">Manihot esculenta</name>
    <name type="common">Cassava</name>
    <name type="synonym">Jatropha manihot</name>
    <dbReference type="NCBI Taxonomy" id="3983"/>
    <lineage>
        <taxon>Eukaryota</taxon>
        <taxon>Viridiplantae</taxon>
        <taxon>Streptophyta</taxon>
        <taxon>Embryophyta</taxon>
        <taxon>Tracheophyta</taxon>
        <taxon>Spermatophyta</taxon>
        <taxon>Magnoliopsida</taxon>
        <taxon>eudicotyledons</taxon>
        <taxon>Gunneridae</taxon>
        <taxon>Pentapetalae</taxon>
        <taxon>rosids</taxon>
        <taxon>fabids</taxon>
        <taxon>Malpighiales</taxon>
        <taxon>Euphorbiaceae</taxon>
        <taxon>Crotonoideae</taxon>
        <taxon>Manihoteae</taxon>
        <taxon>Manihot</taxon>
    </lineage>
</organism>
<proteinExistence type="predicted"/>
<accession>A0A2C9VZA5</accession>
<dbReference type="AlphaFoldDB" id="A0A2C9VZA5"/>
<keyword evidence="2" id="KW-0472">Membrane</keyword>
<feature type="region of interest" description="Disordered" evidence="1">
    <location>
        <begin position="282"/>
        <end position="312"/>
    </location>
</feature>